<feature type="transmembrane region" description="Helical" evidence="10">
    <location>
        <begin position="21"/>
        <end position="41"/>
    </location>
</feature>
<name>A0A5E6MBZ4_9BACT</name>
<dbReference type="PANTHER" id="PTHR34573">
    <property type="entry name" value="VKC DOMAIN-CONTAINING PROTEIN"/>
    <property type="match status" value="1"/>
</dbReference>
<evidence type="ECO:0000259" key="11">
    <source>
        <dbReference type="SMART" id="SM00756"/>
    </source>
</evidence>
<dbReference type="AlphaFoldDB" id="A0A5E6MBZ4"/>
<keyword evidence="5 10" id="KW-1133">Transmembrane helix</keyword>
<dbReference type="Gene3D" id="3.40.30.10">
    <property type="entry name" value="Glutaredoxin"/>
    <property type="match status" value="1"/>
</dbReference>
<dbReference type="InterPro" id="IPR038354">
    <property type="entry name" value="VKOR_sf"/>
</dbReference>
<dbReference type="SUPFAM" id="SSF52833">
    <property type="entry name" value="Thioredoxin-like"/>
    <property type="match status" value="1"/>
</dbReference>
<evidence type="ECO:0000256" key="4">
    <source>
        <dbReference type="ARBA" id="ARBA00022719"/>
    </source>
</evidence>
<dbReference type="OrthoDB" id="185994at2"/>
<dbReference type="InterPro" id="IPR036249">
    <property type="entry name" value="Thioredoxin-like_sf"/>
</dbReference>
<dbReference type="EC" id="1.1.4.-" evidence="12"/>
<comment type="subcellular location">
    <subcellularLocation>
        <location evidence="1">Membrane</location>
        <topology evidence="1">Multi-pass membrane protein</topology>
    </subcellularLocation>
</comment>
<dbReference type="Proteomes" id="UP000381693">
    <property type="component" value="Unassembled WGS sequence"/>
</dbReference>
<dbReference type="Pfam" id="PF07884">
    <property type="entry name" value="VKOR"/>
    <property type="match status" value="1"/>
</dbReference>
<keyword evidence="6 12" id="KW-0560">Oxidoreductase</keyword>
<evidence type="ECO:0000256" key="10">
    <source>
        <dbReference type="SAM" id="Phobius"/>
    </source>
</evidence>
<keyword evidence="9" id="KW-0676">Redox-active center</keyword>
<dbReference type="SMART" id="SM00756">
    <property type="entry name" value="VKc"/>
    <property type="match status" value="1"/>
</dbReference>
<accession>A0A5E6MBZ4</accession>
<reference evidence="12" key="1">
    <citation type="submission" date="2019-09" db="EMBL/GenBank/DDBJ databases">
        <authorList>
            <person name="Cremers G."/>
        </authorList>
    </citation>
    <scope>NUCLEOTIDE SEQUENCE [LARGE SCALE GENOMIC DNA]</scope>
    <source>
        <strain evidence="12">3B</strain>
    </source>
</reference>
<feature type="transmembrane region" description="Helical" evidence="10">
    <location>
        <begin position="102"/>
        <end position="125"/>
    </location>
</feature>
<dbReference type="EMBL" id="CABFUZ020000125">
    <property type="protein sequence ID" value="VVM06758.1"/>
    <property type="molecule type" value="Genomic_DNA"/>
</dbReference>
<keyword evidence="13" id="KW-1185">Reference proteome</keyword>
<feature type="domain" description="Vitamin K epoxide reductase" evidence="11">
    <location>
        <begin position="20"/>
        <end position="150"/>
    </location>
</feature>
<evidence type="ECO:0000256" key="8">
    <source>
        <dbReference type="ARBA" id="ARBA00023157"/>
    </source>
</evidence>
<organism evidence="12 13">
    <name type="scientific">Methylacidimicrobium cyclopophantes</name>
    <dbReference type="NCBI Taxonomy" id="1041766"/>
    <lineage>
        <taxon>Bacteria</taxon>
        <taxon>Pseudomonadati</taxon>
        <taxon>Verrucomicrobiota</taxon>
        <taxon>Methylacidimicrobium</taxon>
    </lineage>
</organism>
<dbReference type="RefSeq" id="WP_142525258.1">
    <property type="nucleotide sequence ID" value="NZ_CABFUZ020000125.1"/>
</dbReference>
<sequence length="306" mass="32771">MAIRKEAGAGSSAEEGDRGVSILRLLFTGGCFVGMGLTAYLTGLHWWGKLPAGCSADGGCGAVLTSAWSKLFGQPVSLYGFGLYTALAALSSLGWTPFRRGLALSLLLFGVLWSILFVYVSLFVLEATCPYCLTSAGLLSFLFLLLLFWPGAKPDRRFWLGLLPAVLAVGGGSAALFHFSALRGEQAARAALIAKQEGEELRWLEELAKHLDKKGVKFYGATWCNHCRLQRALFGQAASLLPFIDCAPGGRGTPLIAPCREIGVRTFPTWTIGNRRYEGILTPETLAELTGFRPRPGNGGNPAIGP</sequence>
<dbReference type="InterPro" id="IPR012932">
    <property type="entry name" value="VKOR"/>
</dbReference>
<dbReference type="InterPro" id="IPR044698">
    <property type="entry name" value="VKOR/LTO1"/>
</dbReference>
<feature type="transmembrane region" description="Helical" evidence="10">
    <location>
        <begin position="158"/>
        <end position="179"/>
    </location>
</feature>
<comment type="similarity">
    <text evidence="2">Belongs to the VKOR family.</text>
</comment>
<dbReference type="Gene3D" id="1.20.1440.130">
    <property type="entry name" value="VKOR domain"/>
    <property type="match status" value="1"/>
</dbReference>
<evidence type="ECO:0000256" key="5">
    <source>
        <dbReference type="ARBA" id="ARBA00022989"/>
    </source>
</evidence>
<evidence type="ECO:0000256" key="3">
    <source>
        <dbReference type="ARBA" id="ARBA00022692"/>
    </source>
</evidence>
<evidence type="ECO:0000313" key="13">
    <source>
        <dbReference type="Proteomes" id="UP000381693"/>
    </source>
</evidence>
<evidence type="ECO:0000256" key="2">
    <source>
        <dbReference type="ARBA" id="ARBA00006214"/>
    </source>
</evidence>
<proteinExistence type="inferred from homology"/>
<evidence type="ECO:0000256" key="6">
    <source>
        <dbReference type="ARBA" id="ARBA00023002"/>
    </source>
</evidence>
<dbReference type="GO" id="GO:0016020">
    <property type="term" value="C:membrane"/>
    <property type="evidence" value="ECO:0007669"/>
    <property type="project" value="UniProtKB-SubCell"/>
</dbReference>
<dbReference type="PANTHER" id="PTHR34573:SF1">
    <property type="entry name" value="VITAMIN K EPOXIDE REDUCTASE DOMAIN-CONTAINING PROTEIN"/>
    <property type="match status" value="1"/>
</dbReference>
<dbReference type="GO" id="GO:0048038">
    <property type="term" value="F:quinone binding"/>
    <property type="evidence" value="ECO:0007669"/>
    <property type="project" value="UniProtKB-KW"/>
</dbReference>
<evidence type="ECO:0000256" key="1">
    <source>
        <dbReference type="ARBA" id="ARBA00004141"/>
    </source>
</evidence>
<keyword evidence="8" id="KW-1015">Disulfide bond</keyword>
<dbReference type="GO" id="GO:0016491">
    <property type="term" value="F:oxidoreductase activity"/>
    <property type="evidence" value="ECO:0007669"/>
    <property type="project" value="UniProtKB-KW"/>
</dbReference>
<dbReference type="CDD" id="cd12916">
    <property type="entry name" value="VKOR_1"/>
    <property type="match status" value="1"/>
</dbReference>
<keyword evidence="3 10" id="KW-0812">Transmembrane</keyword>
<gene>
    <name evidence="12" type="ORF">MAMC_01234</name>
</gene>
<feature type="transmembrane region" description="Helical" evidence="10">
    <location>
        <begin position="131"/>
        <end position="151"/>
    </location>
</feature>
<comment type="caution">
    <text evidence="12">The sequence shown here is derived from an EMBL/GenBank/DDBJ whole genome shotgun (WGS) entry which is preliminary data.</text>
</comment>
<keyword evidence="7 10" id="KW-0472">Membrane</keyword>
<feature type="transmembrane region" description="Helical" evidence="10">
    <location>
        <begin position="76"/>
        <end position="95"/>
    </location>
</feature>
<evidence type="ECO:0000256" key="7">
    <source>
        <dbReference type="ARBA" id="ARBA00023136"/>
    </source>
</evidence>
<protein>
    <submittedName>
        <fullName evidence="12">Vitamin K epoxide reductase</fullName>
        <ecNumber evidence="12">1.1.4.-</ecNumber>
    </submittedName>
</protein>
<keyword evidence="4" id="KW-0874">Quinone</keyword>
<evidence type="ECO:0000256" key="9">
    <source>
        <dbReference type="ARBA" id="ARBA00023284"/>
    </source>
</evidence>
<evidence type="ECO:0000313" key="12">
    <source>
        <dbReference type="EMBL" id="VVM06758.1"/>
    </source>
</evidence>